<dbReference type="RefSeq" id="WP_155305041.1">
    <property type="nucleotide sequence ID" value="NZ_AP021875.1"/>
</dbReference>
<keyword evidence="2" id="KW-1185">Reference proteome</keyword>
<organism evidence="1 2">
    <name type="scientific">Desulfosarcina widdelii</name>
    <dbReference type="NCBI Taxonomy" id="947919"/>
    <lineage>
        <taxon>Bacteria</taxon>
        <taxon>Pseudomonadati</taxon>
        <taxon>Thermodesulfobacteriota</taxon>
        <taxon>Desulfobacteria</taxon>
        <taxon>Desulfobacterales</taxon>
        <taxon>Desulfosarcinaceae</taxon>
        <taxon>Desulfosarcina</taxon>
    </lineage>
</organism>
<gene>
    <name evidence="1" type="ORF">DSCW_36050</name>
</gene>
<proteinExistence type="predicted"/>
<evidence type="ECO:0000313" key="1">
    <source>
        <dbReference type="EMBL" id="BBO76188.1"/>
    </source>
</evidence>
<dbReference type="EMBL" id="AP021875">
    <property type="protein sequence ID" value="BBO76188.1"/>
    <property type="molecule type" value="Genomic_DNA"/>
</dbReference>
<dbReference type="OrthoDB" id="9937041at2"/>
<accession>A0A5K7Z5A7</accession>
<protein>
    <submittedName>
        <fullName evidence="1">Uncharacterized protein</fullName>
    </submittedName>
</protein>
<name>A0A5K7Z5A7_9BACT</name>
<dbReference type="AlphaFoldDB" id="A0A5K7Z5A7"/>
<sequence length="130" mass="14997">MEYRGIQKIIKITQTTMKRLLNYKRVVDKEAKADSKLQWVNMTLENMRLSEASRRKAERIGAIVAYSGIIFKIQNKMIPYRSLDGDYLLYNMLIELMNELKIPIEVIEIDSLTVEGLNLNAKLASDTVEA</sequence>
<reference evidence="1 2" key="1">
    <citation type="submission" date="2019-11" db="EMBL/GenBank/DDBJ databases">
        <title>Comparative genomics of hydrocarbon-degrading Desulfosarcina strains.</title>
        <authorList>
            <person name="Watanabe M."/>
            <person name="Kojima H."/>
            <person name="Fukui M."/>
        </authorList>
    </citation>
    <scope>NUCLEOTIDE SEQUENCE [LARGE SCALE GENOMIC DNA]</scope>
    <source>
        <strain evidence="1 2">PP31</strain>
    </source>
</reference>
<evidence type="ECO:0000313" key="2">
    <source>
        <dbReference type="Proteomes" id="UP000427769"/>
    </source>
</evidence>
<dbReference type="KEGG" id="dwd:DSCW_36050"/>
<dbReference type="Proteomes" id="UP000427769">
    <property type="component" value="Chromosome"/>
</dbReference>